<organism evidence="3 4">
    <name type="scientific">Striga asiatica</name>
    <name type="common">Asiatic witchweed</name>
    <name type="synonym">Buchnera asiatica</name>
    <dbReference type="NCBI Taxonomy" id="4170"/>
    <lineage>
        <taxon>Eukaryota</taxon>
        <taxon>Viridiplantae</taxon>
        <taxon>Streptophyta</taxon>
        <taxon>Embryophyta</taxon>
        <taxon>Tracheophyta</taxon>
        <taxon>Spermatophyta</taxon>
        <taxon>Magnoliopsida</taxon>
        <taxon>eudicotyledons</taxon>
        <taxon>Gunneridae</taxon>
        <taxon>Pentapetalae</taxon>
        <taxon>asterids</taxon>
        <taxon>lamiids</taxon>
        <taxon>Lamiales</taxon>
        <taxon>Orobanchaceae</taxon>
        <taxon>Buchnereae</taxon>
        <taxon>Striga</taxon>
    </lineage>
</organism>
<name>A0A5A7QI27_STRAF</name>
<evidence type="ECO:0000256" key="1">
    <source>
        <dbReference type="SAM" id="MobiDB-lite"/>
    </source>
</evidence>
<feature type="transmembrane region" description="Helical" evidence="2">
    <location>
        <begin position="89"/>
        <end position="107"/>
    </location>
</feature>
<gene>
    <name evidence="3" type="ORF">STAS_21919</name>
</gene>
<dbReference type="AlphaFoldDB" id="A0A5A7QI27"/>
<keyword evidence="4" id="KW-1185">Reference proteome</keyword>
<keyword evidence="2" id="KW-0472">Membrane</keyword>
<feature type="compositionally biased region" description="Low complexity" evidence="1">
    <location>
        <begin position="1"/>
        <end position="17"/>
    </location>
</feature>
<dbReference type="Proteomes" id="UP000325081">
    <property type="component" value="Unassembled WGS sequence"/>
</dbReference>
<comment type="caution">
    <text evidence="3">The sequence shown here is derived from an EMBL/GenBank/DDBJ whole genome shotgun (WGS) entry which is preliminary data.</text>
</comment>
<feature type="region of interest" description="Disordered" evidence="1">
    <location>
        <begin position="1"/>
        <end position="23"/>
    </location>
</feature>
<proteinExistence type="predicted"/>
<evidence type="ECO:0000313" key="3">
    <source>
        <dbReference type="EMBL" id="GER45009.1"/>
    </source>
</evidence>
<dbReference type="EMBL" id="BKCP01007181">
    <property type="protein sequence ID" value="GER45009.1"/>
    <property type="molecule type" value="Genomic_DNA"/>
</dbReference>
<sequence length="147" mass="16226">MNSSAASSTWQLSSTSLNGKGESVTLSRLTNGLRPKPGSAGDAAALAAITTAASIKSASESGRPPEFLPPQSRRPAAAAWWWWWWKMRFWIASFPATLPRLIMVLTADNNFPFEKPFLSMKYIAWANFQIFLATIARFCSILGEKKL</sequence>
<evidence type="ECO:0000313" key="4">
    <source>
        <dbReference type="Proteomes" id="UP000325081"/>
    </source>
</evidence>
<accession>A0A5A7QI27</accession>
<reference evidence="4" key="1">
    <citation type="journal article" date="2019" name="Curr. Biol.">
        <title>Genome Sequence of Striga asiatica Provides Insight into the Evolution of Plant Parasitism.</title>
        <authorList>
            <person name="Yoshida S."/>
            <person name="Kim S."/>
            <person name="Wafula E.K."/>
            <person name="Tanskanen J."/>
            <person name="Kim Y.M."/>
            <person name="Honaas L."/>
            <person name="Yang Z."/>
            <person name="Spallek T."/>
            <person name="Conn C.E."/>
            <person name="Ichihashi Y."/>
            <person name="Cheong K."/>
            <person name="Cui S."/>
            <person name="Der J.P."/>
            <person name="Gundlach H."/>
            <person name="Jiao Y."/>
            <person name="Hori C."/>
            <person name="Ishida J.K."/>
            <person name="Kasahara H."/>
            <person name="Kiba T."/>
            <person name="Kim M.S."/>
            <person name="Koo N."/>
            <person name="Laohavisit A."/>
            <person name="Lee Y.H."/>
            <person name="Lumba S."/>
            <person name="McCourt P."/>
            <person name="Mortimer J.C."/>
            <person name="Mutuku J.M."/>
            <person name="Nomura T."/>
            <person name="Sasaki-Sekimoto Y."/>
            <person name="Seto Y."/>
            <person name="Wang Y."/>
            <person name="Wakatake T."/>
            <person name="Sakakibara H."/>
            <person name="Demura T."/>
            <person name="Yamaguchi S."/>
            <person name="Yoneyama K."/>
            <person name="Manabe R.I."/>
            <person name="Nelson D.C."/>
            <person name="Schulman A.H."/>
            <person name="Timko M.P."/>
            <person name="dePamphilis C.W."/>
            <person name="Choi D."/>
            <person name="Shirasu K."/>
        </authorList>
    </citation>
    <scope>NUCLEOTIDE SEQUENCE [LARGE SCALE GENOMIC DNA]</scope>
    <source>
        <strain evidence="4">cv. UVA1</strain>
    </source>
</reference>
<keyword evidence="2" id="KW-0812">Transmembrane</keyword>
<evidence type="ECO:0000256" key="2">
    <source>
        <dbReference type="SAM" id="Phobius"/>
    </source>
</evidence>
<feature type="transmembrane region" description="Helical" evidence="2">
    <location>
        <begin position="122"/>
        <end position="143"/>
    </location>
</feature>
<protein>
    <submittedName>
        <fullName evidence="3">Major facilitator superfamily protein</fullName>
    </submittedName>
</protein>
<keyword evidence="2" id="KW-1133">Transmembrane helix</keyword>